<evidence type="ECO:0008006" key="5">
    <source>
        <dbReference type="Google" id="ProtNLM"/>
    </source>
</evidence>
<keyword evidence="1" id="KW-0812">Transmembrane</keyword>
<keyword evidence="4" id="KW-1185">Reference proteome</keyword>
<protein>
    <recommendedName>
        <fullName evidence="5">DUF1097 domain-containing protein</fullName>
    </recommendedName>
</protein>
<feature type="transmembrane region" description="Helical" evidence="1">
    <location>
        <begin position="85"/>
        <end position="107"/>
    </location>
</feature>
<feature type="transmembrane region" description="Helical" evidence="1">
    <location>
        <begin position="143"/>
        <end position="166"/>
    </location>
</feature>
<accession>A0A069CVL4</accession>
<evidence type="ECO:0000313" key="3">
    <source>
        <dbReference type="EMBL" id="GAK31800.1"/>
    </source>
</evidence>
<sequence length="178" mass="18711">MKVIKIYKRSSAVALFIALVPPAWAVLAPHLGVTVGAIALISAGLFVAAGNQNQNKWRILFGLWLGIPLGLLDVILPGLTTFPQTTLYIVTSALGASAILLGAIPAVNRWIDSAAWLTGMATVVVALMINSNPLKFGTLPLEIMVAMLAGVFGIGVLGNIFADYLVSTNKKSSNKIKS</sequence>
<evidence type="ECO:0000313" key="4">
    <source>
        <dbReference type="Proteomes" id="UP000030643"/>
    </source>
</evidence>
<evidence type="ECO:0000256" key="1">
    <source>
        <dbReference type="SAM" id="Phobius"/>
    </source>
</evidence>
<dbReference type="eggNOG" id="ENOG5032EGG">
    <property type="taxonomic scope" value="Bacteria"/>
</dbReference>
<evidence type="ECO:0000256" key="2">
    <source>
        <dbReference type="SAM" id="SignalP"/>
    </source>
</evidence>
<dbReference type="InterPro" id="IPR009476">
    <property type="entry name" value="DUF1097"/>
</dbReference>
<feature type="transmembrane region" description="Helical" evidence="1">
    <location>
        <begin position="35"/>
        <end position="52"/>
    </location>
</feature>
<dbReference type="EMBL" id="DF820499">
    <property type="protein sequence ID" value="GAK31800.1"/>
    <property type="molecule type" value="Genomic_DNA"/>
</dbReference>
<feature type="signal peptide" evidence="2">
    <location>
        <begin position="1"/>
        <end position="25"/>
    </location>
</feature>
<name>A0A069CVL4_WEIOS</name>
<dbReference type="Proteomes" id="UP000030643">
    <property type="component" value="Unassembled WGS sequence"/>
</dbReference>
<keyword evidence="1" id="KW-1133">Transmembrane helix</keyword>
<gene>
    <name evidence="3" type="ORF">WOSG25_160150</name>
</gene>
<keyword evidence="1" id="KW-0472">Membrane</keyword>
<feature type="transmembrane region" description="Helical" evidence="1">
    <location>
        <begin position="59"/>
        <end position="79"/>
    </location>
</feature>
<keyword evidence="2" id="KW-0732">Signal</keyword>
<reference evidence="4" key="1">
    <citation type="journal article" date="2014" name="Genome Announc.">
        <title>Draft genome sequence of Weissella oryzae SG25T, isolated from fermented rice grains.</title>
        <authorList>
            <person name="Tanizawa Y."/>
            <person name="Fujisawa T."/>
            <person name="Mochizuki T."/>
            <person name="Kaminuma E."/>
            <person name="Suzuki Y."/>
            <person name="Nakamura Y."/>
            <person name="Tohno M."/>
        </authorList>
    </citation>
    <scope>NUCLEOTIDE SEQUENCE [LARGE SCALE GENOMIC DNA]</scope>
    <source>
        <strain evidence="4">DSM 25784 / JCM 18191 / LMG 30913 / SG25</strain>
    </source>
</reference>
<dbReference type="Pfam" id="PF06496">
    <property type="entry name" value="DUF1097"/>
    <property type="match status" value="1"/>
</dbReference>
<dbReference type="RefSeq" id="WP_242868536.1">
    <property type="nucleotide sequence ID" value="NZ_DF820499.1"/>
</dbReference>
<dbReference type="AlphaFoldDB" id="A0A069CVL4"/>
<feature type="transmembrane region" description="Helical" evidence="1">
    <location>
        <begin position="114"/>
        <end position="131"/>
    </location>
</feature>
<organism evidence="3 4">
    <name type="scientific">Weissella oryzae (strain DSM 25784 / JCM 18191 / LMG 30913 / SG25)</name>
    <dbReference type="NCBI Taxonomy" id="1329250"/>
    <lineage>
        <taxon>Bacteria</taxon>
        <taxon>Bacillati</taxon>
        <taxon>Bacillota</taxon>
        <taxon>Bacilli</taxon>
        <taxon>Lactobacillales</taxon>
        <taxon>Lactobacillaceae</taxon>
        <taxon>Weissella</taxon>
    </lineage>
</organism>
<feature type="chain" id="PRO_5001662071" description="DUF1097 domain-containing protein" evidence="2">
    <location>
        <begin position="26"/>
        <end position="178"/>
    </location>
</feature>
<proteinExistence type="predicted"/>